<comment type="subcellular location">
    <subcellularLocation>
        <location evidence="9">Mitochondrion</location>
    </subcellularLocation>
</comment>
<dbReference type="InterPro" id="IPR013815">
    <property type="entry name" value="ATP_grasp_subdomain_1"/>
</dbReference>
<dbReference type="EMBL" id="LPNL01000002">
    <property type="protein sequence ID" value="OEJ91594.1"/>
    <property type="molecule type" value="Genomic_DNA"/>
</dbReference>
<evidence type="ECO:0000313" key="13">
    <source>
        <dbReference type="EMBL" id="OEJ91594.1"/>
    </source>
</evidence>
<dbReference type="AlphaFoldDB" id="A0A1E5RXE9"/>
<comment type="cofactor">
    <cofactor evidence="9">
        <name>Mg(2+)</name>
        <dbReference type="ChEBI" id="CHEBI:18420"/>
    </cofactor>
    <text evidence="9">Binds 1 Mg(2+) ion per subunit.</text>
</comment>
<evidence type="ECO:0000259" key="11">
    <source>
        <dbReference type="Pfam" id="PF00549"/>
    </source>
</evidence>
<comment type="subunit">
    <text evidence="9 10">Heterodimer of an alpha and a beta subunit.</text>
</comment>
<dbReference type="OrthoDB" id="1552at2759"/>
<feature type="binding site" evidence="9">
    <location>
        <position position="233"/>
    </location>
    <ligand>
        <name>Mg(2+)</name>
        <dbReference type="ChEBI" id="CHEBI:18420"/>
    </ligand>
</feature>
<evidence type="ECO:0000256" key="5">
    <source>
        <dbReference type="ARBA" id="ARBA00022741"/>
    </source>
</evidence>
<dbReference type="GO" id="GO:0005739">
    <property type="term" value="C:mitochondrion"/>
    <property type="evidence" value="ECO:0007669"/>
    <property type="project" value="UniProtKB-SubCell"/>
</dbReference>
<dbReference type="GO" id="GO:0005524">
    <property type="term" value="F:ATP binding"/>
    <property type="evidence" value="ECO:0007669"/>
    <property type="project" value="UniProtKB-UniRule"/>
</dbReference>
<dbReference type="InterPro" id="IPR013650">
    <property type="entry name" value="ATP-grasp_succ-CoA_synth-type"/>
</dbReference>
<evidence type="ECO:0000256" key="7">
    <source>
        <dbReference type="ARBA" id="ARBA00022842"/>
    </source>
</evidence>
<organism evidence="13 14">
    <name type="scientific">Hanseniaspora opuntiae</name>
    <dbReference type="NCBI Taxonomy" id="211096"/>
    <lineage>
        <taxon>Eukaryota</taxon>
        <taxon>Fungi</taxon>
        <taxon>Dikarya</taxon>
        <taxon>Ascomycota</taxon>
        <taxon>Saccharomycotina</taxon>
        <taxon>Saccharomycetes</taxon>
        <taxon>Saccharomycodales</taxon>
        <taxon>Saccharomycodaceae</taxon>
        <taxon>Hanseniaspora</taxon>
    </lineage>
</organism>
<keyword evidence="6 9" id="KW-0067">ATP-binding</keyword>
<comment type="function">
    <text evidence="9">Succinyl-CoA synthetase functions in the citric acid cycle (TCA), coupling the hydrolysis of succinyl-CoA to the synthesis of ATP and thus represents the only step of substrate-level phosphorylation in the TCA. The beta subunit provides nucleotide specificity of the enzyme and binds the substrate succinate, while the binding sites for coenzyme A and phosphate are found in the alpha subunit.</text>
</comment>
<feature type="domain" description="ATP-grasp fold succinyl-CoA synthetase-type" evidence="12">
    <location>
        <begin position="18"/>
        <end position="236"/>
    </location>
</feature>
<dbReference type="NCBIfam" id="NF001913">
    <property type="entry name" value="PRK00696.1"/>
    <property type="match status" value="1"/>
</dbReference>
<evidence type="ECO:0000256" key="9">
    <source>
        <dbReference type="HAMAP-Rule" id="MF_03219"/>
    </source>
</evidence>
<proteinExistence type="inferred from homology"/>
<dbReference type="InterPro" id="IPR017866">
    <property type="entry name" value="Succ-CoA_synthase_bsu_CS"/>
</dbReference>
<keyword evidence="5 9" id="KW-0547">Nucleotide-binding</keyword>
<evidence type="ECO:0000256" key="1">
    <source>
        <dbReference type="ARBA" id="ARBA00005064"/>
    </source>
</evidence>
<evidence type="ECO:0000256" key="10">
    <source>
        <dbReference type="RuleBase" id="RU361258"/>
    </source>
</evidence>
<dbReference type="FunFam" id="3.30.470.20:FF:000002">
    <property type="entry name" value="Succinate--CoA ligase [ADP-forming] subunit beta"/>
    <property type="match status" value="1"/>
</dbReference>
<comment type="similarity">
    <text evidence="9 10">Belongs to the succinate/malate CoA ligase beta subunit family.</text>
</comment>
<dbReference type="Gene3D" id="3.40.50.261">
    <property type="entry name" value="Succinyl-CoA synthetase domains"/>
    <property type="match status" value="1"/>
</dbReference>
<dbReference type="HAMAP" id="MF_00558">
    <property type="entry name" value="Succ_CoA_beta"/>
    <property type="match status" value="1"/>
</dbReference>
<dbReference type="PANTHER" id="PTHR11815">
    <property type="entry name" value="SUCCINYL-COA SYNTHETASE BETA CHAIN"/>
    <property type="match status" value="1"/>
</dbReference>
<keyword evidence="3 9" id="KW-0436">Ligase</keyword>
<dbReference type="SUPFAM" id="SSF56059">
    <property type="entry name" value="Glutathione synthetase ATP-binding domain-like"/>
    <property type="match status" value="1"/>
</dbReference>
<dbReference type="GO" id="GO:0042709">
    <property type="term" value="C:succinate-CoA ligase complex"/>
    <property type="evidence" value="ECO:0007669"/>
    <property type="project" value="TreeGrafter"/>
</dbReference>
<name>A0A1E5RXE9_9ASCO</name>
<sequence length="420" mass="46562">MLNRNIIKKQLSAKRFLNIHEFRAQNLMKSYDIPVPKGYLVEDAKDSLKLAEQLFKENSSLEKLVLKSQVLSGGRGKGHFKDSPLKSGIQFITKDDLPKVNQIASDMINKTLVTKQTGAEGKKVSYVYLTECLKGIEQESYLSMMLDRNSQKILIVASDQGGMNIEEVAEKTPEKIHKYFLEISTKTLDSAKALEISKNLGFKGEENIKEGAKAIQNLFKIFQEKDTSLIEINPIAQLATGEIKCVDAKFSFDDAAEFRQKEVFSWRDLTQEDPDEVVASQVGLNYVKLHGNIATLVNGAGLAMATMDTLKLYGGTPANFLDCGGTATPETIETAFKLILKNPDVKTIFVNIFGGIVRCDYVAEGLINASKNLNISIPIVVRLKGTNVDIGKKLLNDSGMNFHFIEEFDKAAEKAVSFTK</sequence>
<keyword evidence="8" id="KW-0809">Transit peptide</keyword>
<dbReference type="Proteomes" id="UP000095605">
    <property type="component" value="Unassembled WGS sequence"/>
</dbReference>
<dbReference type="FunFam" id="3.40.50.261:FF:000001">
    <property type="entry name" value="Succinate--CoA ligase [ADP-forming] subunit beta"/>
    <property type="match status" value="1"/>
</dbReference>
<dbReference type="InterPro" id="IPR005809">
    <property type="entry name" value="Succ_CoA_ligase-like_bsu"/>
</dbReference>
<dbReference type="GO" id="GO:0006104">
    <property type="term" value="P:succinyl-CoA metabolic process"/>
    <property type="evidence" value="ECO:0007669"/>
    <property type="project" value="TreeGrafter"/>
</dbReference>
<gene>
    <name evidence="13" type="ORF">AWRI3578_g610</name>
</gene>
<comment type="catalytic activity">
    <reaction evidence="9">
        <text>succinate + ATP + CoA = succinyl-CoA + ADP + phosphate</text>
        <dbReference type="Rhea" id="RHEA:17661"/>
        <dbReference type="ChEBI" id="CHEBI:30031"/>
        <dbReference type="ChEBI" id="CHEBI:30616"/>
        <dbReference type="ChEBI" id="CHEBI:43474"/>
        <dbReference type="ChEBI" id="CHEBI:57287"/>
        <dbReference type="ChEBI" id="CHEBI:57292"/>
        <dbReference type="ChEBI" id="CHEBI:456216"/>
        <dbReference type="EC" id="6.2.1.5"/>
    </reaction>
</comment>
<dbReference type="Gene3D" id="3.30.470.20">
    <property type="entry name" value="ATP-grasp fold, B domain"/>
    <property type="match status" value="1"/>
</dbReference>
<dbReference type="GO" id="GO:0000287">
    <property type="term" value="F:magnesium ion binding"/>
    <property type="evidence" value="ECO:0007669"/>
    <property type="project" value="UniProtKB-UniRule"/>
</dbReference>
<evidence type="ECO:0000256" key="6">
    <source>
        <dbReference type="ARBA" id="ARBA00022840"/>
    </source>
</evidence>
<feature type="binding site" evidence="9">
    <location>
        <position position="139"/>
    </location>
    <ligand>
        <name>ATP</name>
        <dbReference type="ChEBI" id="CHEBI:30616"/>
    </ligand>
</feature>
<evidence type="ECO:0000256" key="2">
    <source>
        <dbReference type="ARBA" id="ARBA00022532"/>
    </source>
</evidence>
<dbReference type="Pfam" id="PF08442">
    <property type="entry name" value="ATP-grasp_2"/>
    <property type="match status" value="1"/>
</dbReference>
<dbReference type="PROSITE" id="PS01217">
    <property type="entry name" value="SUCCINYL_COA_LIG_3"/>
    <property type="match status" value="1"/>
</dbReference>
<keyword evidence="7 9" id="KW-0460">Magnesium</keyword>
<keyword evidence="9" id="KW-0496">Mitochondrion</keyword>
<feature type="domain" description="ATP-citrate synthase/succinyl-CoA ligase C-terminal" evidence="11">
    <location>
        <begin position="296"/>
        <end position="416"/>
    </location>
</feature>
<evidence type="ECO:0000313" key="14">
    <source>
        <dbReference type="Proteomes" id="UP000095605"/>
    </source>
</evidence>
<feature type="binding site" evidence="9">
    <location>
        <position position="247"/>
    </location>
    <ligand>
        <name>Mg(2+)</name>
        <dbReference type="ChEBI" id="CHEBI:18420"/>
    </ligand>
</feature>
<dbReference type="InterPro" id="IPR005811">
    <property type="entry name" value="SUCC_ACL_C"/>
</dbReference>
<dbReference type="Gene3D" id="3.30.1490.20">
    <property type="entry name" value="ATP-grasp fold, A domain"/>
    <property type="match status" value="1"/>
</dbReference>
<keyword evidence="2 9" id="KW-0816">Tricarboxylic acid cycle</keyword>
<dbReference type="Pfam" id="PF00549">
    <property type="entry name" value="Ligase_CoA"/>
    <property type="match status" value="1"/>
</dbReference>
<dbReference type="InterPro" id="IPR016102">
    <property type="entry name" value="Succinyl-CoA_synth-like"/>
</dbReference>
<evidence type="ECO:0000256" key="4">
    <source>
        <dbReference type="ARBA" id="ARBA00022723"/>
    </source>
</evidence>
<evidence type="ECO:0000256" key="8">
    <source>
        <dbReference type="ARBA" id="ARBA00022946"/>
    </source>
</evidence>
<comment type="caution">
    <text evidence="13">The sequence shown here is derived from an EMBL/GenBank/DDBJ whole genome shotgun (WGS) entry which is preliminary data.</text>
</comment>
<dbReference type="EC" id="6.2.1.5" evidence="9"/>
<dbReference type="GO" id="GO:0006099">
    <property type="term" value="P:tricarboxylic acid cycle"/>
    <property type="evidence" value="ECO:0007669"/>
    <property type="project" value="UniProtKB-UniRule"/>
</dbReference>
<dbReference type="UniPathway" id="UPA00223">
    <property type="reaction ID" value="UER00999"/>
</dbReference>
<reference evidence="14" key="1">
    <citation type="journal article" date="2016" name="Genome Announc.">
        <title>Genome sequences of three species of Hanseniaspora isolated from spontaneous wine fermentations.</title>
        <authorList>
            <person name="Sternes P.R."/>
            <person name="Lee D."/>
            <person name="Kutyna D.R."/>
            <person name="Borneman A.R."/>
        </authorList>
    </citation>
    <scope>NUCLEOTIDE SEQUENCE [LARGE SCALE GENOMIC DNA]</scope>
    <source>
        <strain evidence="14">AWRI3578</strain>
    </source>
</reference>
<dbReference type="SUPFAM" id="SSF52210">
    <property type="entry name" value="Succinyl-CoA synthetase domains"/>
    <property type="match status" value="1"/>
</dbReference>
<evidence type="ECO:0000256" key="3">
    <source>
        <dbReference type="ARBA" id="ARBA00022598"/>
    </source>
</evidence>
<accession>A0A1E5RXE9</accession>
<dbReference type="PIRSF" id="PIRSF001554">
    <property type="entry name" value="SucCS_beta"/>
    <property type="match status" value="1"/>
</dbReference>
<feature type="binding site" evidence="9">
    <location>
        <begin position="355"/>
        <end position="357"/>
    </location>
    <ligand>
        <name>substrate</name>
        <note>ligand shared with subunit alpha</note>
    </ligand>
</feature>
<dbReference type="NCBIfam" id="TIGR01016">
    <property type="entry name" value="sucCoAbeta"/>
    <property type="match status" value="1"/>
</dbReference>
<feature type="binding site" evidence="9">
    <location>
        <begin position="74"/>
        <end position="76"/>
    </location>
    <ligand>
        <name>ATP</name>
        <dbReference type="ChEBI" id="CHEBI:30616"/>
    </ligand>
</feature>
<protein>
    <recommendedName>
        <fullName evidence="9">Succinate--CoA ligase [ADP-forming] subunit beta, mitochondrial</fullName>
        <ecNumber evidence="9">6.2.1.5</ecNumber>
    </recommendedName>
    <alternativeName>
        <fullName evidence="9">Succinyl-CoA synthetase beta chain</fullName>
        <shortName evidence="9">SCS-beta</shortName>
    </alternativeName>
</protein>
<keyword evidence="14" id="KW-1185">Reference proteome</keyword>
<comment type="pathway">
    <text evidence="1 9">Carbohydrate metabolism; tricarboxylic acid cycle; succinate from succinyl-CoA (ligase route): step 1/1.</text>
</comment>
<evidence type="ECO:0000259" key="12">
    <source>
        <dbReference type="Pfam" id="PF08442"/>
    </source>
</evidence>
<dbReference type="GO" id="GO:0004775">
    <property type="term" value="F:succinate-CoA ligase (ADP-forming) activity"/>
    <property type="evidence" value="ECO:0007669"/>
    <property type="project" value="UniProtKB-UniRule"/>
</dbReference>
<keyword evidence="4 9" id="KW-0479">Metal-binding</keyword>
<feature type="binding site" evidence="9">
    <location>
        <position position="298"/>
    </location>
    <ligand>
        <name>substrate</name>
        <note>ligand shared with subunit alpha</note>
    </ligand>
</feature>
<feature type="binding site" evidence="9">
    <location>
        <position position="67"/>
    </location>
    <ligand>
        <name>ATP</name>
        <dbReference type="ChEBI" id="CHEBI:30616"/>
    </ligand>
</feature>
<dbReference type="PANTHER" id="PTHR11815:SF1">
    <property type="entry name" value="SUCCINATE--COA LIGASE [ADP-FORMING] SUBUNIT BETA, MITOCHONDRIAL"/>
    <property type="match status" value="1"/>
</dbReference>